<evidence type="ECO:0000313" key="10">
    <source>
        <dbReference type="EMBL" id="SFH93025.1"/>
    </source>
</evidence>
<evidence type="ECO:0000256" key="8">
    <source>
        <dbReference type="SAM" id="Phobius"/>
    </source>
</evidence>
<dbReference type="InterPro" id="IPR001173">
    <property type="entry name" value="Glyco_trans_2-like"/>
</dbReference>
<feature type="transmembrane region" description="Helical" evidence="8">
    <location>
        <begin position="252"/>
        <end position="273"/>
    </location>
</feature>
<feature type="domain" description="Glycosyltransferase 2-like" evidence="9">
    <location>
        <begin position="29"/>
        <end position="189"/>
    </location>
</feature>
<gene>
    <name evidence="10" type="ORF">SAMN04488021_14425</name>
</gene>
<keyword evidence="4 8" id="KW-0812">Transmembrane</keyword>
<proteinExistence type="predicted"/>
<keyword evidence="1" id="KW-1003">Cell membrane</keyword>
<dbReference type="GO" id="GO:0009103">
    <property type="term" value="P:lipopolysaccharide biosynthetic process"/>
    <property type="evidence" value="ECO:0007669"/>
    <property type="project" value="UniProtKB-KW"/>
</dbReference>
<evidence type="ECO:0000256" key="6">
    <source>
        <dbReference type="ARBA" id="ARBA00022989"/>
    </source>
</evidence>
<dbReference type="STRING" id="34004.SAMN04488021_14425"/>
<dbReference type="PANTHER" id="PTHR48090:SF3">
    <property type="entry name" value="UNDECAPRENYL-PHOSPHATE 4-DEOXY-4-FORMAMIDO-L-ARABINOSE TRANSFERASE"/>
    <property type="match status" value="1"/>
</dbReference>
<dbReference type="InterPro" id="IPR029044">
    <property type="entry name" value="Nucleotide-diphossugar_trans"/>
</dbReference>
<dbReference type="AlphaFoldDB" id="A0A1I3E244"/>
<dbReference type="GO" id="GO:0005886">
    <property type="term" value="C:plasma membrane"/>
    <property type="evidence" value="ECO:0007669"/>
    <property type="project" value="TreeGrafter"/>
</dbReference>
<protein>
    <submittedName>
        <fullName evidence="10">Glycosyltransferase involved in cell wall bisynthesis</fullName>
    </submittedName>
</protein>
<keyword evidence="2" id="KW-0328">Glycosyltransferase</keyword>
<feature type="transmembrane region" description="Helical" evidence="8">
    <location>
        <begin position="285"/>
        <end position="311"/>
    </location>
</feature>
<evidence type="ECO:0000256" key="2">
    <source>
        <dbReference type="ARBA" id="ARBA00022676"/>
    </source>
</evidence>
<evidence type="ECO:0000256" key="1">
    <source>
        <dbReference type="ARBA" id="ARBA00022475"/>
    </source>
</evidence>
<keyword evidence="5" id="KW-0448">Lipopolysaccharide biosynthesis</keyword>
<organism evidence="10 11">
    <name type="scientific">Paracoccus aminovorans</name>
    <dbReference type="NCBI Taxonomy" id="34004"/>
    <lineage>
        <taxon>Bacteria</taxon>
        <taxon>Pseudomonadati</taxon>
        <taxon>Pseudomonadota</taxon>
        <taxon>Alphaproteobacteria</taxon>
        <taxon>Rhodobacterales</taxon>
        <taxon>Paracoccaceae</taxon>
        <taxon>Paracoccus</taxon>
    </lineage>
</organism>
<evidence type="ECO:0000256" key="5">
    <source>
        <dbReference type="ARBA" id="ARBA00022985"/>
    </source>
</evidence>
<dbReference type="SUPFAM" id="SSF53448">
    <property type="entry name" value="Nucleotide-diphospho-sugar transferases"/>
    <property type="match status" value="1"/>
</dbReference>
<dbReference type="Proteomes" id="UP000183635">
    <property type="component" value="Unassembled WGS sequence"/>
</dbReference>
<sequence>MGHMQDITRETANTTPRVLHLGPTVPDLSFVIPAFNEAETIVETLNRVSRKARRLVPQSEILVVDDGSTDATLELIQSGHWDVPVRLLRLSRNFGKEQAIMAGLRHAAGKAVVILDADLQEPLRYVDTMLEKYREGYEIVYAVRAHRNDESWLKRRCTAAFYRFLNIGSEVPMPAGARDFRLMDRKVVDALCALPESNRFMKGLYAWVGFRSLAIPVELQPRGGGSTKFGFRRLLKLGMTGLTAFTDWPLRMWTGIGMVLASLSILYGLFLASRTLFLGHDVPGWSTLAVAIFFFSGIQLMSIGVLGEYLARVFSEVKGRPGYLIAEDVTIAASPEC</sequence>
<dbReference type="CDD" id="cd04187">
    <property type="entry name" value="DPM1_like_bac"/>
    <property type="match status" value="1"/>
</dbReference>
<evidence type="ECO:0000313" key="11">
    <source>
        <dbReference type="Proteomes" id="UP000183635"/>
    </source>
</evidence>
<dbReference type="GO" id="GO:0016757">
    <property type="term" value="F:glycosyltransferase activity"/>
    <property type="evidence" value="ECO:0007669"/>
    <property type="project" value="UniProtKB-KW"/>
</dbReference>
<dbReference type="PANTHER" id="PTHR48090">
    <property type="entry name" value="UNDECAPRENYL-PHOSPHATE 4-DEOXY-4-FORMAMIDO-L-ARABINOSE TRANSFERASE-RELATED"/>
    <property type="match status" value="1"/>
</dbReference>
<dbReference type="EMBL" id="FOPU01000044">
    <property type="protein sequence ID" value="SFH93025.1"/>
    <property type="molecule type" value="Genomic_DNA"/>
</dbReference>
<evidence type="ECO:0000256" key="4">
    <source>
        <dbReference type="ARBA" id="ARBA00022692"/>
    </source>
</evidence>
<dbReference type="Pfam" id="PF00535">
    <property type="entry name" value="Glycos_transf_2"/>
    <property type="match status" value="1"/>
</dbReference>
<evidence type="ECO:0000259" key="9">
    <source>
        <dbReference type="Pfam" id="PF00535"/>
    </source>
</evidence>
<keyword evidence="7 8" id="KW-0472">Membrane</keyword>
<dbReference type="InterPro" id="IPR050256">
    <property type="entry name" value="Glycosyltransferase_2"/>
</dbReference>
<keyword evidence="6 8" id="KW-1133">Transmembrane helix</keyword>
<keyword evidence="3 10" id="KW-0808">Transferase</keyword>
<dbReference type="Gene3D" id="3.90.550.10">
    <property type="entry name" value="Spore Coat Polysaccharide Biosynthesis Protein SpsA, Chain A"/>
    <property type="match status" value="1"/>
</dbReference>
<evidence type="ECO:0000256" key="3">
    <source>
        <dbReference type="ARBA" id="ARBA00022679"/>
    </source>
</evidence>
<reference evidence="10 11" key="1">
    <citation type="submission" date="2016-10" db="EMBL/GenBank/DDBJ databases">
        <authorList>
            <person name="de Groot N.N."/>
        </authorList>
    </citation>
    <scope>NUCLEOTIDE SEQUENCE [LARGE SCALE GENOMIC DNA]</scope>
    <source>
        <strain evidence="10 11">DSM 8537</strain>
    </source>
</reference>
<keyword evidence="11" id="KW-1185">Reference proteome</keyword>
<accession>A0A1I3E244</accession>
<name>A0A1I3E244_9RHOB</name>
<evidence type="ECO:0000256" key="7">
    <source>
        <dbReference type="ARBA" id="ARBA00023136"/>
    </source>
</evidence>